<organism evidence="2">
    <name type="scientific">Myoviridae sp. ctUPB15</name>
    <dbReference type="NCBI Taxonomy" id="2825116"/>
    <lineage>
        <taxon>Viruses</taxon>
        <taxon>Duplodnaviria</taxon>
        <taxon>Heunggongvirae</taxon>
        <taxon>Uroviricota</taxon>
        <taxon>Caudoviricetes</taxon>
    </lineage>
</organism>
<reference evidence="2" key="1">
    <citation type="journal article" date="2021" name="Proc. Natl. Acad. Sci. U.S.A.">
        <title>A Catalog of Tens of Thousands of Viruses from Human Metagenomes Reveals Hidden Associations with Chronic Diseases.</title>
        <authorList>
            <person name="Tisza M.J."/>
            <person name="Buck C.B."/>
        </authorList>
    </citation>
    <scope>NUCLEOTIDE SEQUENCE</scope>
    <source>
        <strain evidence="2">CtUPB15</strain>
    </source>
</reference>
<dbReference type="EMBL" id="BK015516">
    <property type="protein sequence ID" value="DAE10613.1"/>
    <property type="molecule type" value="Genomic_DNA"/>
</dbReference>
<keyword evidence="1" id="KW-0472">Membrane</keyword>
<keyword evidence="1" id="KW-0812">Transmembrane</keyword>
<sequence>MHEYSLARRTHAFFDSVLLVSVKREESRVCAVYRHCLYYNFINIMTTGAVFHYLIPFSAHLIAFPSTLFDFMSITKVICFLFVL</sequence>
<accession>A0A8S5PVY2</accession>
<evidence type="ECO:0000256" key="1">
    <source>
        <dbReference type="SAM" id="Phobius"/>
    </source>
</evidence>
<keyword evidence="1" id="KW-1133">Transmembrane helix</keyword>
<feature type="transmembrane region" description="Helical" evidence="1">
    <location>
        <begin position="37"/>
        <end position="55"/>
    </location>
</feature>
<proteinExistence type="predicted"/>
<name>A0A8S5PVY2_9CAUD</name>
<protein>
    <submittedName>
        <fullName evidence="2">Uncharacterized protein</fullName>
    </submittedName>
</protein>
<feature type="transmembrane region" description="Helical" evidence="1">
    <location>
        <begin position="61"/>
        <end position="83"/>
    </location>
</feature>
<evidence type="ECO:0000313" key="2">
    <source>
        <dbReference type="EMBL" id="DAE10613.1"/>
    </source>
</evidence>